<protein>
    <submittedName>
        <fullName evidence="2">Uncharacterized protein</fullName>
    </submittedName>
</protein>
<gene>
    <name evidence="2" type="ORF">SVUK_LOCUS9222</name>
</gene>
<keyword evidence="3" id="KW-1185">Reference proteome</keyword>
<evidence type="ECO:0000313" key="2">
    <source>
        <dbReference type="EMBL" id="VDM74224.1"/>
    </source>
</evidence>
<proteinExistence type="predicted"/>
<evidence type="ECO:0000313" key="3">
    <source>
        <dbReference type="Proteomes" id="UP000270094"/>
    </source>
</evidence>
<organism evidence="2 3">
    <name type="scientific">Strongylus vulgaris</name>
    <name type="common">Blood worm</name>
    <dbReference type="NCBI Taxonomy" id="40348"/>
    <lineage>
        <taxon>Eukaryota</taxon>
        <taxon>Metazoa</taxon>
        <taxon>Ecdysozoa</taxon>
        <taxon>Nematoda</taxon>
        <taxon>Chromadorea</taxon>
        <taxon>Rhabditida</taxon>
        <taxon>Rhabditina</taxon>
        <taxon>Rhabditomorpha</taxon>
        <taxon>Strongyloidea</taxon>
        <taxon>Strongylidae</taxon>
        <taxon>Strongylus</taxon>
    </lineage>
</organism>
<accession>A0A3P7J8H8</accession>
<dbReference type="EMBL" id="UYYB01034830">
    <property type="protein sequence ID" value="VDM74224.1"/>
    <property type="molecule type" value="Genomic_DNA"/>
</dbReference>
<evidence type="ECO:0000256" key="1">
    <source>
        <dbReference type="SAM" id="Coils"/>
    </source>
</evidence>
<feature type="coiled-coil region" evidence="1">
    <location>
        <begin position="64"/>
        <end position="205"/>
    </location>
</feature>
<reference evidence="2 3" key="1">
    <citation type="submission" date="2018-11" db="EMBL/GenBank/DDBJ databases">
        <authorList>
            <consortium name="Pathogen Informatics"/>
        </authorList>
    </citation>
    <scope>NUCLEOTIDE SEQUENCE [LARGE SCALE GENOMIC DNA]</scope>
</reference>
<dbReference type="Proteomes" id="UP000270094">
    <property type="component" value="Unassembled WGS sequence"/>
</dbReference>
<sequence>MTVSTAVNFAAMVYQFGCKVVNQHTEISALDIVNLVVAAQNMYSCCMSPKSARAMLEKVRVEIQAENQNKVLTKEKEIKKAQEKNKIMEQELKEMKASGSGDTKKLEDKIETNNKNIEILRKEAQEALEQFMENQRNWAEADVKEILAPFRESQTKIKNMQNEIKLLKEELQVLENSGSGDTNRIDELRNKILCNEERIDQLTSEALAKQDQYLKNKGEKMKVSCTFEFLLLSFIKREHLRQSTIHVIW</sequence>
<keyword evidence="1" id="KW-0175">Coiled coil</keyword>
<dbReference type="OrthoDB" id="5838152at2759"/>
<dbReference type="AlphaFoldDB" id="A0A3P7J8H8"/>
<name>A0A3P7J8H8_STRVU</name>